<name>A0A4V2UWZ7_9HYPH</name>
<proteinExistence type="inferred from homology"/>
<gene>
    <name evidence="4" type="ORF">EDC64_11846</name>
</gene>
<evidence type="ECO:0000256" key="1">
    <source>
        <dbReference type="ARBA" id="ARBA00006407"/>
    </source>
</evidence>
<dbReference type="Pfam" id="PF03981">
    <property type="entry name" value="Ubiq_cyt_C_chap"/>
    <property type="match status" value="1"/>
</dbReference>
<organism evidence="4 5">
    <name type="scientific">Aquabacter spiritensis</name>
    <dbReference type="NCBI Taxonomy" id="933073"/>
    <lineage>
        <taxon>Bacteria</taxon>
        <taxon>Pseudomonadati</taxon>
        <taxon>Pseudomonadota</taxon>
        <taxon>Alphaproteobacteria</taxon>
        <taxon>Hyphomicrobiales</taxon>
        <taxon>Xanthobacteraceae</taxon>
        <taxon>Aquabacter</taxon>
    </lineage>
</organism>
<dbReference type="InterPro" id="IPR014569">
    <property type="entry name" value="Ubq_cyt-c_CBP3-rel"/>
</dbReference>
<comment type="caution">
    <text evidence="4">The sequence shown here is derived from an EMBL/GenBank/DDBJ whole genome shotgun (WGS) entry which is preliminary data.</text>
</comment>
<feature type="domain" description="Ubiquinol-cytochrome c chaperone" evidence="3">
    <location>
        <begin position="37"/>
        <end position="168"/>
    </location>
</feature>
<comment type="similarity">
    <text evidence="2">Belongs to the UPF0174 family.</text>
</comment>
<keyword evidence="5" id="KW-1185">Reference proteome</keyword>
<accession>A0A4V2UWZ7</accession>
<dbReference type="EMBL" id="SMAI01000018">
    <property type="protein sequence ID" value="TCT01548.1"/>
    <property type="molecule type" value="Genomic_DNA"/>
</dbReference>
<comment type="similarity">
    <text evidence="1">Belongs to the CBP3 family.</text>
</comment>
<sequence length="185" mass="20402">MRQMIFNLFRRPRQNATIERLYGAIVAQSRRPDFYTALSVPDTIEGRFELLLLHTFLICHRLKAEDEAGKAMSQDVFDAFLDDMDRTLREMGVGDLSVPKRMKKIGQAFYGRTAAYDAALAEGQAAVAAALARNVFEVPPGDPRADRLASYVGAAVRRLAQMPVASLAGESAPFPAPDQPEAPYV</sequence>
<dbReference type="InterPro" id="IPR007129">
    <property type="entry name" value="Ubiqinol_cyt_c_chaperone_CPB3"/>
</dbReference>
<dbReference type="AlphaFoldDB" id="A0A4V2UWZ7"/>
<evidence type="ECO:0000313" key="5">
    <source>
        <dbReference type="Proteomes" id="UP000294664"/>
    </source>
</evidence>
<evidence type="ECO:0000259" key="3">
    <source>
        <dbReference type="Pfam" id="PF03981"/>
    </source>
</evidence>
<evidence type="ECO:0000256" key="2">
    <source>
        <dbReference type="ARBA" id="ARBA00006436"/>
    </source>
</evidence>
<evidence type="ECO:0000313" key="4">
    <source>
        <dbReference type="EMBL" id="TCT01548.1"/>
    </source>
</evidence>
<dbReference type="InterPro" id="IPR021150">
    <property type="entry name" value="Ubiq_cyt_c_chap"/>
</dbReference>
<dbReference type="PIRSF" id="PIRSF032079">
    <property type="entry name" value="UCP032079"/>
    <property type="match status" value="1"/>
</dbReference>
<protein>
    <submittedName>
        <fullName evidence="4">Cytochrome b pre-mRNA-processing protein 3</fullName>
    </submittedName>
</protein>
<dbReference type="RefSeq" id="WP_338023418.1">
    <property type="nucleotide sequence ID" value="NZ_SMAI01000018.1"/>
</dbReference>
<reference evidence="4 5" key="1">
    <citation type="submission" date="2019-03" db="EMBL/GenBank/DDBJ databases">
        <title>Genomic Encyclopedia of Type Strains, Phase IV (KMG-IV): sequencing the most valuable type-strain genomes for metagenomic binning, comparative biology and taxonomic classification.</title>
        <authorList>
            <person name="Goeker M."/>
        </authorList>
    </citation>
    <scope>NUCLEOTIDE SEQUENCE [LARGE SCALE GENOMIC DNA]</scope>
    <source>
        <strain evidence="4 5">DSM 9035</strain>
    </source>
</reference>
<dbReference type="PANTHER" id="PTHR12184:SF1">
    <property type="entry name" value="UBIQUINOL-CYTOCHROME-C REDUCTASE COMPLEX ASSEMBLY FACTOR 1"/>
    <property type="match status" value="1"/>
</dbReference>
<dbReference type="Proteomes" id="UP000294664">
    <property type="component" value="Unassembled WGS sequence"/>
</dbReference>
<dbReference type="PANTHER" id="PTHR12184">
    <property type="entry name" value="UBIQUINOL-CYTOCHROME C REDUCTASE COMPLEX ASSEMBLY FACTOR 1 FAMILY MEMBER"/>
    <property type="match status" value="1"/>
</dbReference>